<evidence type="ECO:0000256" key="1">
    <source>
        <dbReference type="ARBA" id="ARBA00023125"/>
    </source>
</evidence>
<reference evidence="4 5" key="1">
    <citation type="journal article" date="2013" name="Genome Announc.">
        <title>Draft Genome Sequence of the Lignocellulose Decomposer Thermobifida fusca Strain TM51.</title>
        <authorList>
            <person name="Toth A."/>
            <person name="Barna T."/>
            <person name="Nagy I."/>
            <person name="Horvath B."/>
            <person name="Nagy I."/>
            <person name="Tancsics A."/>
            <person name="Kriszt B."/>
            <person name="Baka E."/>
            <person name="Fekete C."/>
            <person name="Kukolya J."/>
        </authorList>
    </citation>
    <scope>NUCLEOTIDE SEQUENCE [LARGE SCALE GENOMIC DNA]</scope>
    <source>
        <strain evidence="4 5">TM51</strain>
    </source>
</reference>
<dbReference type="InterPro" id="IPR000551">
    <property type="entry name" value="MerR-type_HTH_dom"/>
</dbReference>
<evidence type="ECO:0000313" key="4">
    <source>
        <dbReference type="EMBL" id="EOR71394.1"/>
    </source>
</evidence>
<dbReference type="PROSITE" id="PS50937">
    <property type="entry name" value="HTH_MERR_2"/>
    <property type="match status" value="1"/>
</dbReference>
<dbReference type="InterPro" id="IPR009061">
    <property type="entry name" value="DNA-bd_dom_put_sf"/>
</dbReference>
<accession>A0A9P2TA00</accession>
<protein>
    <submittedName>
        <fullName evidence="4">Regulatory protein MerR</fullName>
    </submittedName>
</protein>
<dbReference type="PANTHER" id="PTHR30204">
    <property type="entry name" value="REDOX-CYCLING DRUG-SENSING TRANSCRIPTIONAL ACTIVATOR SOXR"/>
    <property type="match status" value="1"/>
</dbReference>
<dbReference type="GO" id="GO:0003677">
    <property type="term" value="F:DNA binding"/>
    <property type="evidence" value="ECO:0007669"/>
    <property type="project" value="UniProtKB-KW"/>
</dbReference>
<dbReference type="InterPro" id="IPR047057">
    <property type="entry name" value="MerR_fam"/>
</dbReference>
<evidence type="ECO:0000313" key="5">
    <source>
        <dbReference type="Proteomes" id="UP000014184"/>
    </source>
</evidence>
<comment type="caution">
    <text evidence="4">The sequence shown here is derived from an EMBL/GenBank/DDBJ whole genome shotgun (WGS) entry which is preliminary data.</text>
</comment>
<dbReference type="PROSITE" id="PS00552">
    <property type="entry name" value="HTH_MERR_1"/>
    <property type="match status" value="1"/>
</dbReference>
<dbReference type="CDD" id="cd00592">
    <property type="entry name" value="HTH_MerR-like"/>
    <property type="match status" value="1"/>
</dbReference>
<keyword evidence="1" id="KW-0238">DNA-binding</keyword>
<dbReference type="PANTHER" id="PTHR30204:SF93">
    <property type="entry name" value="HTH MERR-TYPE DOMAIN-CONTAINING PROTEIN"/>
    <property type="match status" value="1"/>
</dbReference>
<keyword evidence="5" id="KW-1185">Reference proteome</keyword>
<proteinExistence type="predicted"/>
<name>A0A9P2TA00_THEFU</name>
<feature type="compositionally biased region" description="Polar residues" evidence="2">
    <location>
        <begin position="18"/>
        <end position="31"/>
    </location>
</feature>
<feature type="region of interest" description="Disordered" evidence="2">
    <location>
        <begin position="1"/>
        <end position="31"/>
    </location>
</feature>
<evidence type="ECO:0000256" key="2">
    <source>
        <dbReference type="SAM" id="MobiDB-lite"/>
    </source>
</evidence>
<evidence type="ECO:0000259" key="3">
    <source>
        <dbReference type="PROSITE" id="PS50937"/>
    </source>
</evidence>
<dbReference type="Pfam" id="PF13411">
    <property type="entry name" value="MerR_1"/>
    <property type="match status" value="1"/>
</dbReference>
<feature type="domain" description="HTH merR-type" evidence="3">
    <location>
        <begin position="34"/>
        <end position="103"/>
    </location>
</feature>
<dbReference type="EMBL" id="AOSG01000038">
    <property type="protein sequence ID" value="EOR71394.1"/>
    <property type="molecule type" value="Genomic_DNA"/>
</dbReference>
<dbReference type="SMART" id="SM00422">
    <property type="entry name" value="HTH_MERR"/>
    <property type="match status" value="1"/>
</dbReference>
<organism evidence="4 5">
    <name type="scientific">Thermobifida fusca TM51</name>
    <dbReference type="NCBI Taxonomy" id="1169414"/>
    <lineage>
        <taxon>Bacteria</taxon>
        <taxon>Bacillati</taxon>
        <taxon>Actinomycetota</taxon>
        <taxon>Actinomycetes</taxon>
        <taxon>Streptosporangiales</taxon>
        <taxon>Nocardiopsidaceae</taxon>
        <taxon>Thermobifida</taxon>
    </lineage>
</organism>
<dbReference type="AlphaFoldDB" id="A0A9P2TA00"/>
<dbReference type="PRINTS" id="PR00040">
    <property type="entry name" value="HTHMERR"/>
</dbReference>
<dbReference type="SUPFAM" id="SSF46955">
    <property type="entry name" value="Putative DNA-binding domain"/>
    <property type="match status" value="1"/>
</dbReference>
<dbReference type="Gene3D" id="1.10.1660.10">
    <property type="match status" value="1"/>
</dbReference>
<feature type="compositionally biased region" description="Low complexity" evidence="2">
    <location>
        <begin position="1"/>
        <end position="17"/>
    </location>
</feature>
<gene>
    <name evidence="4" type="ORF">TM51_07906</name>
</gene>
<dbReference type="RefSeq" id="WP_011291942.1">
    <property type="nucleotide sequence ID" value="NZ_AOSG01000038.1"/>
</dbReference>
<dbReference type="Proteomes" id="UP000014184">
    <property type="component" value="Unassembled WGS sequence"/>
</dbReference>
<dbReference type="GO" id="GO:0003700">
    <property type="term" value="F:DNA-binding transcription factor activity"/>
    <property type="evidence" value="ECO:0007669"/>
    <property type="project" value="InterPro"/>
</dbReference>
<sequence>MSTRISSGAARTSSSASPEQQDASAPSSGTARSLLSIGELARRAQVSPRTIRYYEELGILPTPQRTAGGSRRYPPEYLSYVQGALLLKELGFSLEEVRELCQGTQERTGEASARTHAMLATKMAVLEQRIRLLSRLHDLIRAAAEGGGEANSGAAELLRLLGEEAQAAGSASSPTGQR</sequence>